<evidence type="ECO:0000313" key="1">
    <source>
        <dbReference type="EMBL" id="KRX23619.1"/>
    </source>
</evidence>
<dbReference type="EMBL" id="JYDL01000022">
    <property type="protein sequence ID" value="KRX23619.1"/>
    <property type="molecule type" value="Genomic_DNA"/>
</dbReference>
<comment type="caution">
    <text evidence="1">The sequence shown here is derived from an EMBL/GenBank/DDBJ whole genome shotgun (WGS) entry which is preliminary data.</text>
</comment>
<protein>
    <submittedName>
        <fullName evidence="1">Uncharacterized protein</fullName>
    </submittedName>
</protein>
<dbReference type="OrthoDB" id="5919699at2759"/>
<evidence type="ECO:0000313" key="2">
    <source>
        <dbReference type="Proteomes" id="UP000054630"/>
    </source>
</evidence>
<dbReference type="AlphaFoldDB" id="A0A0V0SA70"/>
<proteinExistence type="predicted"/>
<name>A0A0V0SA70_9BILA</name>
<sequence length="114" mass="13434">MPTIDILITTTTTSITDAHNLLALFPFDFMNEETGRRQFPFAIWNRTRHNWKERKAYRHFHWPTGYFFSNSDSIVDIALMCFFIVFSCQILRLTISNLPMTILSNSELCAFLFN</sequence>
<keyword evidence="2" id="KW-1185">Reference proteome</keyword>
<gene>
    <name evidence="1" type="ORF">T07_14831</name>
</gene>
<accession>A0A0V0SA70</accession>
<organism evidence="1 2">
    <name type="scientific">Trichinella nelsoni</name>
    <dbReference type="NCBI Taxonomy" id="6336"/>
    <lineage>
        <taxon>Eukaryota</taxon>
        <taxon>Metazoa</taxon>
        <taxon>Ecdysozoa</taxon>
        <taxon>Nematoda</taxon>
        <taxon>Enoplea</taxon>
        <taxon>Dorylaimia</taxon>
        <taxon>Trichinellida</taxon>
        <taxon>Trichinellidae</taxon>
        <taxon>Trichinella</taxon>
    </lineage>
</organism>
<reference evidence="1 2" key="1">
    <citation type="submission" date="2015-01" db="EMBL/GenBank/DDBJ databases">
        <title>Evolution of Trichinella species and genotypes.</title>
        <authorList>
            <person name="Korhonen P.K."/>
            <person name="Edoardo P."/>
            <person name="Giuseppe L.R."/>
            <person name="Gasser R.B."/>
        </authorList>
    </citation>
    <scope>NUCLEOTIDE SEQUENCE [LARGE SCALE GENOMIC DNA]</scope>
    <source>
        <strain evidence="1">ISS37</strain>
    </source>
</reference>
<dbReference type="Proteomes" id="UP000054630">
    <property type="component" value="Unassembled WGS sequence"/>
</dbReference>